<evidence type="ECO:0000256" key="1">
    <source>
        <dbReference type="SAM" id="Phobius"/>
    </source>
</evidence>
<proteinExistence type="predicted"/>
<keyword evidence="1" id="KW-0812">Transmembrane</keyword>
<comment type="caution">
    <text evidence="2">The sequence shown here is derived from an EMBL/GenBank/DDBJ whole genome shotgun (WGS) entry which is preliminary data.</text>
</comment>
<dbReference type="EMBL" id="VSRR010003887">
    <property type="protein sequence ID" value="MPC37798.1"/>
    <property type="molecule type" value="Genomic_DNA"/>
</dbReference>
<keyword evidence="1" id="KW-0472">Membrane</keyword>
<dbReference type="Proteomes" id="UP000324222">
    <property type="component" value="Unassembled WGS sequence"/>
</dbReference>
<organism evidence="2 3">
    <name type="scientific">Portunus trituberculatus</name>
    <name type="common">Swimming crab</name>
    <name type="synonym">Neptunus trituberculatus</name>
    <dbReference type="NCBI Taxonomy" id="210409"/>
    <lineage>
        <taxon>Eukaryota</taxon>
        <taxon>Metazoa</taxon>
        <taxon>Ecdysozoa</taxon>
        <taxon>Arthropoda</taxon>
        <taxon>Crustacea</taxon>
        <taxon>Multicrustacea</taxon>
        <taxon>Malacostraca</taxon>
        <taxon>Eumalacostraca</taxon>
        <taxon>Eucarida</taxon>
        <taxon>Decapoda</taxon>
        <taxon>Pleocyemata</taxon>
        <taxon>Brachyura</taxon>
        <taxon>Eubrachyura</taxon>
        <taxon>Portunoidea</taxon>
        <taxon>Portunidae</taxon>
        <taxon>Portuninae</taxon>
        <taxon>Portunus</taxon>
    </lineage>
</organism>
<evidence type="ECO:0000313" key="2">
    <source>
        <dbReference type="EMBL" id="MPC37798.1"/>
    </source>
</evidence>
<evidence type="ECO:0000313" key="3">
    <source>
        <dbReference type="Proteomes" id="UP000324222"/>
    </source>
</evidence>
<accession>A0A5B7EXQ5</accession>
<dbReference type="AlphaFoldDB" id="A0A5B7EXQ5"/>
<gene>
    <name evidence="2" type="ORF">E2C01_031289</name>
</gene>
<keyword evidence="1" id="KW-1133">Transmembrane helix</keyword>
<keyword evidence="3" id="KW-1185">Reference proteome</keyword>
<protein>
    <submittedName>
        <fullName evidence="2">Uncharacterized protein</fullName>
    </submittedName>
</protein>
<reference evidence="2 3" key="1">
    <citation type="submission" date="2019-05" db="EMBL/GenBank/DDBJ databases">
        <title>Another draft genome of Portunus trituberculatus and its Hox gene families provides insights of decapod evolution.</title>
        <authorList>
            <person name="Jeong J.-H."/>
            <person name="Song I."/>
            <person name="Kim S."/>
            <person name="Choi T."/>
            <person name="Kim D."/>
            <person name="Ryu S."/>
            <person name="Kim W."/>
        </authorList>
    </citation>
    <scope>NUCLEOTIDE SEQUENCE [LARGE SCALE GENOMIC DNA]</scope>
    <source>
        <tissue evidence="2">Muscle</tissue>
    </source>
</reference>
<feature type="transmembrane region" description="Helical" evidence="1">
    <location>
        <begin position="20"/>
        <end position="42"/>
    </location>
</feature>
<name>A0A5B7EXQ5_PORTR</name>
<sequence length="95" mass="11235">MHSLETLTWIALTCLPTNLLTWPAAFSPARVLFTYISLIIPFPERRERKHRCLLPSLPLLTHRLVCFCNQITSWEYAIFPQLSHARREHLELKCY</sequence>